<organism evidence="1">
    <name type="scientific">Craspedostauros australis</name>
    <dbReference type="NCBI Taxonomy" id="1486917"/>
    <lineage>
        <taxon>Eukaryota</taxon>
        <taxon>Sar</taxon>
        <taxon>Stramenopiles</taxon>
        <taxon>Ochrophyta</taxon>
        <taxon>Bacillariophyta</taxon>
        <taxon>Bacillariophyceae</taxon>
        <taxon>Bacillariophycidae</taxon>
        <taxon>Naviculales</taxon>
        <taxon>Naviculaceae</taxon>
        <taxon>Craspedostauros</taxon>
    </lineage>
</organism>
<accession>A0A7R9X132</accession>
<dbReference type="EMBL" id="HBEF01019449">
    <property type="protein sequence ID" value="CAD8339854.1"/>
    <property type="molecule type" value="Transcribed_RNA"/>
</dbReference>
<evidence type="ECO:0000313" key="1">
    <source>
        <dbReference type="EMBL" id="CAD8339854.1"/>
    </source>
</evidence>
<proteinExistence type="predicted"/>
<gene>
    <name evidence="1" type="ORF">CAUS1442_LOCUS11987</name>
</gene>
<protein>
    <submittedName>
        <fullName evidence="1">Uncharacterized protein</fullName>
    </submittedName>
</protein>
<dbReference type="AlphaFoldDB" id="A0A7R9X132"/>
<name>A0A7R9X132_9STRA</name>
<reference evidence="1" key="1">
    <citation type="submission" date="2021-01" db="EMBL/GenBank/DDBJ databases">
        <authorList>
            <person name="Corre E."/>
            <person name="Pelletier E."/>
            <person name="Niang G."/>
            <person name="Scheremetjew M."/>
            <person name="Finn R."/>
            <person name="Kale V."/>
            <person name="Holt S."/>
            <person name="Cochrane G."/>
            <person name="Meng A."/>
            <person name="Brown T."/>
            <person name="Cohen L."/>
        </authorList>
    </citation>
    <scope>NUCLEOTIDE SEQUENCE</scope>
    <source>
        <strain evidence="1">CCMP3328</strain>
    </source>
</reference>
<sequence length="104" mass="12099">MKVLINEPRWFARTCITFNLHHFQRSSLATCNDHHPGTEGLCCMPDIAICLAWSLSWQRSSSSHTPARSYVSKPFDCPKRRWWVQILVPDSFEYLGVLVEYTLL</sequence>